<feature type="chain" id="PRO_5040201337" evidence="2">
    <location>
        <begin position="21"/>
        <end position="119"/>
    </location>
</feature>
<gene>
    <name evidence="3" type="ORF">B0J11DRAFT_523306</name>
</gene>
<protein>
    <submittedName>
        <fullName evidence="3">Uncharacterized protein</fullName>
    </submittedName>
</protein>
<evidence type="ECO:0000313" key="4">
    <source>
        <dbReference type="Proteomes" id="UP000700596"/>
    </source>
</evidence>
<accession>A0A9P9E3T0</accession>
<feature type="signal peptide" evidence="2">
    <location>
        <begin position="1"/>
        <end position="20"/>
    </location>
</feature>
<dbReference type="Proteomes" id="UP000700596">
    <property type="component" value="Unassembled WGS sequence"/>
</dbReference>
<name>A0A9P9E3T0_9PLEO</name>
<reference evidence="3" key="1">
    <citation type="journal article" date="2021" name="Nat. Commun.">
        <title>Genetic determinants of endophytism in the Arabidopsis root mycobiome.</title>
        <authorList>
            <person name="Mesny F."/>
            <person name="Miyauchi S."/>
            <person name="Thiergart T."/>
            <person name="Pickel B."/>
            <person name="Atanasova L."/>
            <person name="Karlsson M."/>
            <person name="Huettel B."/>
            <person name="Barry K.W."/>
            <person name="Haridas S."/>
            <person name="Chen C."/>
            <person name="Bauer D."/>
            <person name="Andreopoulos W."/>
            <person name="Pangilinan J."/>
            <person name="LaButti K."/>
            <person name="Riley R."/>
            <person name="Lipzen A."/>
            <person name="Clum A."/>
            <person name="Drula E."/>
            <person name="Henrissat B."/>
            <person name="Kohler A."/>
            <person name="Grigoriev I.V."/>
            <person name="Martin F.M."/>
            <person name="Hacquard S."/>
        </authorList>
    </citation>
    <scope>NUCLEOTIDE SEQUENCE</scope>
    <source>
        <strain evidence="3">MPI-CAGE-CH-0243</strain>
    </source>
</reference>
<keyword evidence="2" id="KW-0732">Signal</keyword>
<evidence type="ECO:0000256" key="1">
    <source>
        <dbReference type="SAM" id="MobiDB-lite"/>
    </source>
</evidence>
<feature type="compositionally biased region" description="Polar residues" evidence="1">
    <location>
        <begin position="57"/>
        <end position="68"/>
    </location>
</feature>
<feature type="region of interest" description="Disordered" evidence="1">
    <location>
        <begin position="89"/>
        <end position="119"/>
    </location>
</feature>
<sequence length="119" mass="12782">MKQSLFSLRLLGLNLVVTVSAPSCRVASDAKGCPLRENPLTAMLTVDGVDSGEEPDQTGSQGSLVGTPGQTTILVVGCRVNIPFREDHRKSRCDSTRRRGQSGTHAHPHRQFVVPGEFG</sequence>
<dbReference type="EMBL" id="JAGMWT010000004">
    <property type="protein sequence ID" value="KAH7130513.1"/>
    <property type="molecule type" value="Genomic_DNA"/>
</dbReference>
<keyword evidence="4" id="KW-1185">Reference proteome</keyword>
<proteinExistence type="predicted"/>
<organism evidence="3 4">
    <name type="scientific">Dendryphion nanum</name>
    <dbReference type="NCBI Taxonomy" id="256645"/>
    <lineage>
        <taxon>Eukaryota</taxon>
        <taxon>Fungi</taxon>
        <taxon>Dikarya</taxon>
        <taxon>Ascomycota</taxon>
        <taxon>Pezizomycotina</taxon>
        <taxon>Dothideomycetes</taxon>
        <taxon>Pleosporomycetidae</taxon>
        <taxon>Pleosporales</taxon>
        <taxon>Torulaceae</taxon>
        <taxon>Dendryphion</taxon>
    </lineage>
</organism>
<evidence type="ECO:0000256" key="2">
    <source>
        <dbReference type="SAM" id="SignalP"/>
    </source>
</evidence>
<feature type="region of interest" description="Disordered" evidence="1">
    <location>
        <begin position="47"/>
        <end position="68"/>
    </location>
</feature>
<dbReference type="AlphaFoldDB" id="A0A9P9E3T0"/>
<evidence type="ECO:0000313" key="3">
    <source>
        <dbReference type="EMBL" id="KAH7130513.1"/>
    </source>
</evidence>
<comment type="caution">
    <text evidence="3">The sequence shown here is derived from an EMBL/GenBank/DDBJ whole genome shotgun (WGS) entry which is preliminary data.</text>
</comment>